<feature type="transmembrane region" description="Helical" evidence="1">
    <location>
        <begin position="247"/>
        <end position="268"/>
    </location>
</feature>
<feature type="transmembrane region" description="Helical" evidence="1">
    <location>
        <begin position="309"/>
        <end position="331"/>
    </location>
</feature>
<dbReference type="AlphaFoldDB" id="A0A8I7BAZ2"/>
<feature type="transmembrane region" description="Helical" evidence="1">
    <location>
        <begin position="37"/>
        <end position="59"/>
    </location>
</feature>
<dbReference type="Proteomes" id="UP000011116">
    <property type="component" value="Chromosome 6H"/>
</dbReference>
<evidence type="ECO:0000256" key="1">
    <source>
        <dbReference type="SAM" id="Phobius"/>
    </source>
</evidence>
<evidence type="ECO:0000313" key="4">
    <source>
        <dbReference type="Proteomes" id="UP000011116"/>
    </source>
</evidence>
<accession>A0A8I7BAZ2</accession>
<keyword evidence="1" id="KW-0812">Transmembrane</keyword>
<keyword evidence="1" id="KW-0472">Membrane</keyword>
<dbReference type="EnsemblPlants" id="HORVU.MOREX.r3.6HG0546430.1">
    <property type="protein sequence ID" value="HORVU.MOREX.r3.6HG0546430.1"/>
    <property type="gene ID" value="HORVU.MOREX.r3.6HG0546430"/>
</dbReference>
<feature type="transmembrane region" description="Helical" evidence="1">
    <location>
        <begin position="343"/>
        <end position="367"/>
    </location>
</feature>
<sequence length="668" mass="73484">MLLPLAQRRQLLVLASTTAITIALIGGDDDDPLLKYSQGHINCSTTAFISSLVVILILKSSRQLSKGRIKYRVLQAAVALDLSGLLGAYASESFHSITTTSSIIALLAPALFCIGVEALPFLCKHVHNLLRAAQRRLKKMPRSEVEILAGLETQGVFWGGSDPDIPHDYLAGDSVLGSQQPGWYLMFFCCNTTAFISSITNIIRFVRYIFSSKEINYFALQVVMFLELFGMIGAFASISLLEMGMDGLILVLAVPLLLCTVIFMLQVFPPCAPWRKAFRDRIKQWVPGWLNKLFEPPNMVRNSEKLRNLMQAFAVVVAITMYISCMDPPVILFEEDSDDYNVWGYVAFCYLNATSFLASVTIIMLLVNCKLPASGIRWYALWISGILCPVCVLGNHIYWKVPKFSQEVLLVMFLCGIIGDMEMVHEVRNILLLLGDGEDIVVLEDDIDSSDGEMQIGLAGGGPNDEPLSLEISSSILGGAFTLVLAVPARDSLYNPMQVVGAFVTATIVLAVWRRVIAPLLLRLTGALQRQYSSSPTQQGTTPNASSTPQPRTAQAFCHGLCKVIRTLCSGSWVWILTLWVLSVKPNIGMKFKISKLTSPLDVFLGIGGTPTPIPVTTMPTTRTLTTGTPTLMAVATTSSHNNMLVVESRPRRNRRPNNRLVGPDWVN</sequence>
<organism evidence="3 4">
    <name type="scientific">Hordeum vulgare subsp. vulgare</name>
    <name type="common">Domesticated barley</name>
    <dbReference type="NCBI Taxonomy" id="112509"/>
    <lineage>
        <taxon>Eukaryota</taxon>
        <taxon>Viridiplantae</taxon>
        <taxon>Streptophyta</taxon>
        <taxon>Embryophyta</taxon>
        <taxon>Tracheophyta</taxon>
        <taxon>Spermatophyta</taxon>
        <taxon>Magnoliopsida</taxon>
        <taxon>Liliopsida</taxon>
        <taxon>Poales</taxon>
        <taxon>Poaceae</taxon>
        <taxon>BOP clade</taxon>
        <taxon>Pooideae</taxon>
        <taxon>Triticodae</taxon>
        <taxon>Triticeae</taxon>
        <taxon>Hordeinae</taxon>
        <taxon>Hordeum</taxon>
    </lineage>
</organism>
<dbReference type="Pfam" id="PF13962">
    <property type="entry name" value="PGG"/>
    <property type="match status" value="1"/>
</dbReference>
<proteinExistence type="predicted"/>
<reference evidence="3" key="2">
    <citation type="submission" date="2020-10" db="EMBL/GenBank/DDBJ databases">
        <authorList>
            <person name="Scholz U."/>
            <person name="Mascher M."/>
            <person name="Fiebig A."/>
        </authorList>
    </citation>
    <scope>NUCLEOTIDE SEQUENCE [LARGE SCALE GENOMIC DNA]</scope>
    <source>
        <strain evidence="3">cv. Morex</strain>
    </source>
</reference>
<evidence type="ECO:0000313" key="3">
    <source>
        <dbReference type="EnsemblPlants" id="HORVU.MOREX.r3.6HG0546430.1"/>
    </source>
</evidence>
<feature type="domain" description="PGG" evidence="2">
    <location>
        <begin position="157"/>
        <end position="239"/>
    </location>
</feature>
<dbReference type="Gramene" id="HORVU.MOREX.r2.6HG0454210.1">
    <property type="protein sequence ID" value="HORVU.MOREX.r2.6HG0454210.1"/>
    <property type="gene ID" value="HORVU.MOREX.r2.6HG0454210"/>
</dbReference>
<reference evidence="3" key="3">
    <citation type="submission" date="2022-01" db="UniProtKB">
        <authorList>
            <consortium name="EnsemblPlants"/>
        </authorList>
    </citation>
    <scope>IDENTIFICATION</scope>
    <source>
        <strain evidence="3">subsp. vulgare</strain>
    </source>
</reference>
<feature type="transmembrane region" description="Helical" evidence="1">
    <location>
        <begin position="215"/>
        <end position="241"/>
    </location>
</feature>
<feature type="transmembrane region" description="Helical" evidence="1">
    <location>
        <begin position="468"/>
        <end position="487"/>
    </location>
</feature>
<feature type="transmembrane region" description="Helical" evidence="1">
    <location>
        <begin position="493"/>
        <end position="513"/>
    </location>
</feature>
<dbReference type="InterPro" id="IPR026961">
    <property type="entry name" value="PGG_dom"/>
</dbReference>
<keyword evidence="1" id="KW-1133">Transmembrane helix</keyword>
<keyword evidence="4" id="KW-1185">Reference proteome</keyword>
<reference evidence="4" key="1">
    <citation type="journal article" date="2012" name="Nature">
        <title>A physical, genetic and functional sequence assembly of the barley genome.</title>
        <authorList>
            <consortium name="The International Barley Genome Sequencing Consortium"/>
            <person name="Mayer K.F."/>
            <person name="Waugh R."/>
            <person name="Brown J.W."/>
            <person name="Schulman A."/>
            <person name="Langridge P."/>
            <person name="Platzer M."/>
            <person name="Fincher G.B."/>
            <person name="Muehlbauer G.J."/>
            <person name="Sato K."/>
            <person name="Close T.J."/>
            <person name="Wise R.P."/>
            <person name="Stein N."/>
        </authorList>
    </citation>
    <scope>NUCLEOTIDE SEQUENCE [LARGE SCALE GENOMIC DNA]</scope>
    <source>
        <strain evidence="4">cv. Morex</strain>
    </source>
</reference>
<dbReference type="Gramene" id="HORVU.MOREX.r3.6HG0546430.1">
    <property type="protein sequence ID" value="HORVU.MOREX.r3.6HG0546430.1"/>
    <property type="gene ID" value="HORVU.MOREX.r3.6HG0546430"/>
</dbReference>
<evidence type="ECO:0000259" key="2">
    <source>
        <dbReference type="Pfam" id="PF13962"/>
    </source>
</evidence>
<name>A0A8I7BAZ2_HORVV</name>
<feature type="transmembrane region" description="Helical" evidence="1">
    <location>
        <begin position="379"/>
        <end position="398"/>
    </location>
</feature>
<feature type="transmembrane region" description="Helical" evidence="1">
    <location>
        <begin position="181"/>
        <end position="203"/>
    </location>
</feature>
<protein>
    <recommendedName>
        <fullName evidence="2">PGG domain-containing protein</fullName>
    </recommendedName>
</protein>
<feature type="transmembrane region" description="Helical" evidence="1">
    <location>
        <begin position="103"/>
        <end position="123"/>
    </location>
</feature>